<dbReference type="EMBL" id="CAJJDN010000005">
    <property type="protein sequence ID" value="CAD8050928.1"/>
    <property type="molecule type" value="Genomic_DNA"/>
</dbReference>
<sequence>MFQSSLELLNHYIKESIQGQQINYIQQILLFLESIDNLVIQEQIKKIQNQEEFASLKVLFDNKIFLISFLIIKDNNSEEIFELLQFLNTLNLNSSYSIISILKLQIGIIIEEGTFISFNQMISNNQMTYQKIKQLAYDLVEQLAKLHQQNICLFNFSFDDVYLNLESNKFLIKFCFDLQRVQSEQFIFNYSQKIYIDPNFPIPELIQVDNQVKQQIKILNPFLIDTWNLGVLILNTFMKINQESSTDLKYLLEKYFLSLFEVDYMLMNGNYYKNQNDLQFLLQETNRCSIFQFIKLANCTKLFQLCDTNLEGSDKFTNFANCCETMKKQYLKGKFFKIKSINNHIINLEFIQDLNQNEYPLNNQIQITLGQLIVNSQIQRVIPTFQIYHNTNKFILDSNISNEKLIQIIMTFQDLQIYFIDTESFLLFLQQENIPFQKIIKFKRHFQFEINNFIFYDNQKNQNLLNELLNLFHNFNISRLEVKQEQTPPNQNIQFAQNILNKLNLDQIRVLILSNTFINDLNLPIILKLSSISNLNISKCQCLSAEALCQFFKQSQFCNLVTLDISKTKSDETVFEAVWKNKSMVALTSFNINDCAFHNLTLVTQTIAQINAKQEIIQELYMSNCDLNNSILTALQQITNLNCLDISNNPQLNQFHSLKRDNKYNYLNLELCEIRSQDIMFLLNLECLINSKLKIYTRQTTSIYNIKVTQRLIQITNLQVKNIQVDQDVSEIKFFNLAIAQKRAFLSQEFNKLTILYLENCQIEDKDVTILGSNLSLTQLQELNLNQNNLSDDSIITILSTFKQLINLGFDQSKITKNCFQYIIDSNLKILSIRFCTKLEADDILSLVTNLDAYLKYLDISFNKINNSLINYLQNERFSFTIIFNQNLDDQLKISDKLKFQN</sequence>
<reference evidence="1" key="1">
    <citation type="submission" date="2021-01" db="EMBL/GenBank/DDBJ databases">
        <authorList>
            <consortium name="Genoscope - CEA"/>
            <person name="William W."/>
        </authorList>
    </citation>
    <scope>NUCLEOTIDE SEQUENCE</scope>
</reference>
<dbReference type="AlphaFoldDB" id="A0A8S1K6B3"/>
<dbReference type="OrthoDB" id="301522at2759"/>
<protein>
    <recommendedName>
        <fullName evidence="3">Kinase domain protein</fullName>
    </recommendedName>
</protein>
<gene>
    <name evidence="1" type="ORF">PSON_ATCC_30995.1.T0050264</name>
</gene>
<proteinExistence type="predicted"/>
<comment type="caution">
    <text evidence="1">The sequence shown here is derived from an EMBL/GenBank/DDBJ whole genome shotgun (WGS) entry which is preliminary data.</text>
</comment>
<dbReference type="SMART" id="SM00367">
    <property type="entry name" value="LRR_CC"/>
    <property type="match status" value="4"/>
</dbReference>
<evidence type="ECO:0000313" key="1">
    <source>
        <dbReference type="EMBL" id="CAD8050928.1"/>
    </source>
</evidence>
<accession>A0A8S1K6B3</accession>
<dbReference type="InterPro" id="IPR006553">
    <property type="entry name" value="Leu-rich_rpt_Cys-con_subtyp"/>
</dbReference>
<evidence type="ECO:0008006" key="3">
    <source>
        <dbReference type="Google" id="ProtNLM"/>
    </source>
</evidence>
<organism evidence="1 2">
    <name type="scientific">Paramecium sonneborni</name>
    <dbReference type="NCBI Taxonomy" id="65129"/>
    <lineage>
        <taxon>Eukaryota</taxon>
        <taxon>Sar</taxon>
        <taxon>Alveolata</taxon>
        <taxon>Ciliophora</taxon>
        <taxon>Intramacronucleata</taxon>
        <taxon>Oligohymenophorea</taxon>
        <taxon>Peniculida</taxon>
        <taxon>Parameciidae</taxon>
        <taxon>Paramecium</taxon>
    </lineage>
</organism>
<name>A0A8S1K6B3_9CILI</name>
<dbReference type="Proteomes" id="UP000692954">
    <property type="component" value="Unassembled WGS sequence"/>
</dbReference>
<keyword evidence="2" id="KW-1185">Reference proteome</keyword>
<evidence type="ECO:0000313" key="2">
    <source>
        <dbReference type="Proteomes" id="UP000692954"/>
    </source>
</evidence>